<accession>M2AKS9</accession>
<reference evidence="1" key="1">
    <citation type="submission" date="2012-11" db="EMBL/GenBank/DDBJ databases">
        <title>Permanent draft genomes of Rhodopirellula europaea strain SH398 and 6C.</title>
        <authorList>
            <person name="Richter M."/>
            <person name="Richter-Heitmann T."/>
            <person name="Frank C."/>
            <person name="Harder J."/>
            <person name="Glockner F.O."/>
        </authorList>
    </citation>
    <scope>NUCLEOTIDE SEQUENCE</scope>
    <source>
        <strain evidence="1">6C</strain>
    </source>
</reference>
<protein>
    <submittedName>
        <fullName evidence="1">Uncharacterized protein</fullName>
    </submittedName>
</protein>
<dbReference type="Proteomes" id="UP000011529">
    <property type="component" value="Unassembled WGS sequence"/>
</dbReference>
<dbReference type="AlphaFoldDB" id="M2AKS9"/>
<evidence type="ECO:0000313" key="2">
    <source>
        <dbReference type="Proteomes" id="UP000011529"/>
    </source>
</evidence>
<gene>
    <name evidence="1" type="ORF">RE6C_01592</name>
</gene>
<keyword evidence="2" id="KW-1185">Reference proteome</keyword>
<name>M2AKS9_9BACT</name>
<comment type="caution">
    <text evidence="1">The sequence shown here is derived from an EMBL/GenBank/DDBJ whole genome shotgun (WGS) entry which is preliminary data.</text>
</comment>
<evidence type="ECO:0000313" key="1">
    <source>
        <dbReference type="EMBL" id="EMB17730.1"/>
    </source>
</evidence>
<organism evidence="1 2">
    <name type="scientific">Rhodopirellula europaea 6C</name>
    <dbReference type="NCBI Taxonomy" id="1263867"/>
    <lineage>
        <taxon>Bacteria</taxon>
        <taxon>Pseudomonadati</taxon>
        <taxon>Planctomycetota</taxon>
        <taxon>Planctomycetia</taxon>
        <taxon>Pirellulales</taxon>
        <taxon>Pirellulaceae</taxon>
        <taxon>Rhodopirellula</taxon>
    </lineage>
</organism>
<reference evidence="1" key="2">
    <citation type="journal article" date="2013" name="Mar. Genomics">
        <title>Expression of sulfatases in Rhodopirellula baltica and the diversity of sulfatases in the genus Rhodopirellula.</title>
        <authorList>
            <person name="Wegner C.E."/>
            <person name="Richter-Heitmann T."/>
            <person name="Klindworth A."/>
            <person name="Klockow C."/>
            <person name="Richter M."/>
            <person name="Achstetter T."/>
            <person name="Glockner F.O."/>
            <person name="Harder J."/>
        </authorList>
    </citation>
    <scope>NUCLEOTIDE SEQUENCE [LARGE SCALE GENOMIC DNA]</scope>
    <source>
        <strain evidence="1">6C</strain>
    </source>
</reference>
<dbReference type="PATRIC" id="fig|1263867.3.peg.1689"/>
<dbReference type="EMBL" id="ANMO01000090">
    <property type="protein sequence ID" value="EMB17730.1"/>
    <property type="molecule type" value="Genomic_DNA"/>
</dbReference>
<dbReference type="RefSeq" id="WP_008655356.1">
    <property type="nucleotide sequence ID" value="NZ_ANMO01000090.1"/>
</dbReference>
<sequence length="56" mass="6339">MNSERDAFFLRELQSMVSALDLPDTTCLDPTLLSDKCWQFGRLAAFAMRELCVPKG</sequence>
<proteinExistence type="predicted"/>